<evidence type="ECO:0000256" key="3">
    <source>
        <dbReference type="SAM" id="MobiDB-lite"/>
    </source>
</evidence>
<feature type="compositionally biased region" description="Basic residues" evidence="3">
    <location>
        <begin position="278"/>
        <end position="291"/>
    </location>
</feature>
<name>A0A0D1DRZ7_MYCMD</name>
<dbReference type="GO" id="GO:0005686">
    <property type="term" value="C:U2 snRNP"/>
    <property type="evidence" value="ECO:0000318"/>
    <property type="project" value="GO_Central"/>
</dbReference>
<dbReference type="AlphaFoldDB" id="A0A0D1DRZ7"/>
<feature type="compositionally biased region" description="Basic and acidic residues" evidence="3">
    <location>
        <begin position="224"/>
        <end position="233"/>
    </location>
</feature>
<proteinExistence type="predicted"/>
<feature type="compositionally biased region" description="Basic and acidic residues" evidence="3">
    <location>
        <begin position="245"/>
        <end position="277"/>
    </location>
</feature>
<evidence type="ECO:0000313" key="6">
    <source>
        <dbReference type="Proteomes" id="UP000000561"/>
    </source>
</evidence>
<dbReference type="InParanoid" id="A0A0D1DRZ7"/>
<feature type="compositionally biased region" description="Basic residues" evidence="3">
    <location>
        <begin position="339"/>
        <end position="351"/>
    </location>
</feature>
<dbReference type="PANTHER" id="PTHR45880:SF1">
    <property type="entry name" value="RNA-BINDING MOTIF PROTEIN, X-LINKED 2"/>
    <property type="match status" value="1"/>
</dbReference>
<keyword evidence="1 2" id="KW-0694">RNA-binding</keyword>
<sequence length="395" mass="45089">MNVVREISRINQAELDIAIRSPSASWHQQYNDSAYIFIGGLPYDLTEGDVVTIFSQYGEVVDVNLPRANPTSTCTHANNNDNDDRNRAASSSQQSKPLAKGKHRGFGFLMYQDQRSTVLAVDNLNGAQVLGRTLRVDHVASYKQPKVTDEQGNRVEADVKSLNAAPVELDVRDNRVHDLAQDDDADLQDPMAAYFQRRNREQNLDLTHDPIDERDEKRRRKQERARIRAERDERRRKHASASGTDPRDHASSSSSDRRQHSASHRDDANEQHREPKPHPSHHSARGYHRKQGDHAGFSQASETSEPEDDAINRYERSKTSRSVLDMDRASDSKYAASRSRSRSRSPPRSSRHPNERSSRHDQHGHRRRHHHTHRPATSSSHHHRSSRQQSSSYSS</sequence>
<evidence type="ECO:0000313" key="5">
    <source>
        <dbReference type="EMBL" id="KIS66656.1"/>
    </source>
</evidence>
<feature type="compositionally biased region" description="Basic residues" evidence="3">
    <location>
        <begin position="362"/>
        <end position="386"/>
    </location>
</feature>
<dbReference type="InterPro" id="IPR000504">
    <property type="entry name" value="RRM_dom"/>
</dbReference>
<dbReference type="PANTHER" id="PTHR45880">
    <property type="entry name" value="RNA-BINDING MOTIF PROTEIN, X-LINKED 2"/>
    <property type="match status" value="1"/>
</dbReference>
<dbReference type="InterPro" id="IPR051847">
    <property type="entry name" value="RNA_proc/Spliceosome_comp"/>
</dbReference>
<organism evidence="5 6">
    <name type="scientific">Mycosarcoma maydis</name>
    <name type="common">Corn smut fungus</name>
    <name type="synonym">Ustilago maydis</name>
    <dbReference type="NCBI Taxonomy" id="5270"/>
    <lineage>
        <taxon>Eukaryota</taxon>
        <taxon>Fungi</taxon>
        <taxon>Dikarya</taxon>
        <taxon>Basidiomycota</taxon>
        <taxon>Ustilaginomycotina</taxon>
        <taxon>Ustilaginomycetes</taxon>
        <taxon>Ustilaginales</taxon>
        <taxon>Ustilaginaceae</taxon>
        <taxon>Mycosarcoma</taxon>
    </lineage>
</organism>
<dbReference type="InterPro" id="IPR045844">
    <property type="entry name" value="RRM_Ist3-like"/>
</dbReference>
<dbReference type="GeneID" id="23566671"/>
<feature type="region of interest" description="Disordered" evidence="3">
    <location>
        <begin position="197"/>
        <end position="395"/>
    </location>
</feature>
<dbReference type="FunFam" id="3.30.70.330:FF:000609">
    <property type="entry name" value="U2 snRNP component IST3"/>
    <property type="match status" value="1"/>
</dbReference>
<evidence type="ECO:0000256" key="1">
    <source>
        <dbReference type="ARBA" id="ARBA00022884"/>
    </source>
</evidence>
<dbReference type="OrthoDB" id="2573941at2759"/>
<dbReference type="GO" id="GO:0071011">
    <property type="term" value="C:precatalytic spliceosome"/>
    <property type="evidence" value="ECO:0000318"/>
    <property type="project" value="GO_Central"/>
</dbReference>
<feature type="compositionally biased region" description="Basic and acidic residues" evidence="3">
    <location>
        <begin position="352"/>
        <end position="361"/>
    </location>
</feature>
<dbReference type="SUPFAM" id="SSF54928">
    <property type="entry name" value="RNA-binding domain, RBD"/>
    <property type="match status" value="1"/>
</dbReference>
<reference evidence="5 6" key="1">
    <citation type="journal article" date="2006" name="Nature">
        <title>Insights from the genome of the biotrophic fungal plant pathogen Ustilago maydis.</title>
        <authorList>
            <person name="Kamper J."/>
            <person name="Kahmann R."/>
            <person name="Bolker M."/>
            <person name="Ma L.J."/>
            <person name="Brefort T."/>
            <person name="Saville B.J."/>
            <person name="Banuett F."/>
            <person name="Kronstad J.W."/>
            <person name="Gold S.E."/>
            <person name="Muller O."/>
            <person name="Perlin M.H."/>
            <person name="Wosten H.A."/>
            <person name="de Vries R."/>
            <person name="Ruiz-Herrera J."/>
            <person name="Reynaga-Pena C.G."/>
            <person name="Snetselaar K."/>
            <person name="McCann M."/>
            <person name="Perez-Martin J."/>
            <person name="Feldbrugge M."/>
            <person name="Basse C.W."/>
            <person name="Steinberg G."/>
            <person name="Ibeas J.I."/>
            <person name="Holloman W."/>
            <person name="Guzman P."/>
            <person name="Farman M."/>
            <person name="Stajich J.E."/>
            <person name="Sentandreu R."/>
            <person name="Gonzalez-Prieto J.M."/>
            <person name="Kennell J.C."/>
            <person name="Molina L."/>
            <person name="Schirawski J."/>
            <person name="Mendoza-Mendoza A."/>
            <person name="Greilinger D."/>
            <person name="Munch K."/>
            <person name="Rossel N."/>
            <person name="Scherer M."/>
            <person name="Vranes M."/>
            <person name="Ladendorf O."/>
            <person name="Vincon V."/>
            <person name="Fuchs U."/>
            <person name="Sandrock B."/>
            <person name="Meng S."/>
            <person name="Ho E.C."/>
            <person name="Cahill M.J."/>
            <person name="Boyce K.J."/>
            <person name="Klose J."/>
            <person name="Klosterman S.J."/>
            <person name="Deelstra H.J."/>
            <person name="Ortiz-Castellanos L."/>
            <person name="Li W."/>
            <person name="Sanchez-Alonso P."/>
            <person name="Schreier P.H."/>
            <person name="Hauser-Hahn I."/>
            <person name="Vaupel M."/>
            <person name="Koopmann E."/>
            <person name="Friedrich G."/>
            <person name="Voss H."/>
            <person name="Schluter T."/>
            <person name="Margolis J."/>
            <person name="Platt D."/>
            <person name="Swimmer C."/>
            <person name="Gnirke A."/>
            <person name="Chen F."/>
            <person name="Vysotskaia V."/>
            <person name="Mannhaupt G."/>
            <person name="Guldener U."/>
            <person name="Munsterkotter M."/>
            <person name="Haase D."/>
            <person name="Oesterheld M."/>
            <person name="Mewes H.W."/>
            <person name="Mauceli E.W."/>
            <person name="DeCaprio D."/>
            <person name="Wade C.M."/>
            <person name="Butler J."/>
            <person name="Young S."/>
            <person name="Jaffe D.B."/>
            <person name="Calvo S."/>
            <person name="Nusbaum C."/>
            <person name="Galagan J."/>
            <person name="Birren B.W."/>
        </authorList>
    </citation>
    <scope>NUCLEOTIDE SEQUENCE [LARGE SCALE GENOMIC DNA]</scope>
    <source>
        <strain evidence="6">DSM 14603 / FGSC 9021 / UM521</strain>
    </source>
</reference>
<dbReference type="GO" id="GO:0000398">
    <property type="term" value="P:mRNA splicing, via spliceosome"/>
    <property type="evidence" value="ECO:0000318"/>
    <property type="project" value="GO_Central"/>
</dbReference>
<feature type="compositionally biased region" description="Basic and acidic residues" evidence="3">
    <location>
        <begin position="310"/>
        <end position="331"/>
    </location>
</feature>
<dbReference type="GO" id="GO:0003723">
    <property type="term" value="F:RNA binding"/>
    <property type="evidence" value="ECO:0007669"/>
    <property type="project" value="UniProtKB-UniRule"/>
</dbReference>
<evidence type="ECO:0000259" key="4">
    <source>
        <dbReference type="PROSITE" id="PS50102"/>
    </source>
</evidence>
<dbReference type="Gene3D" id="3.30.70.330">
    <property type="match status" value="1"/>
</dbReference>
<dbReference type="Pfam" id="PF16367">
    <property type="entry name" value="RRM_7"/>
    <property type="match status" value="1"/>
</dbReference>
<dbReference type="InterPro" id="IPR012677">
    <property type="entry name" value="Nucleotide-bd_a/b_plait_sf"/>
</dbReference>
<dbReference type="VEuPathDB" id="FungiDB:UMAG_10674"/>
<evidence type="ECO:0000256" key="2">
    <source>
        <dbReference type="PROSITE-ProRule" id="PRU00176"/>
    </source>
</evidence>
<dbReference type="InterPro" id="IPR035979">
    <property type="entry name" value="RBD_domain_sf"/>
</dbReference>
<keyword evidence="6" id="KW-1185">Reference proteome</keyword>
<dbReference type="STRING" id="237631.A0A0D1DRZ7"/>
<dbReference type="SMART" id="SM00360">
    <property type="entry name" value="RRM"/>
    <property type="match status" value="1"/>
</dbReference>
<feature type="domain" description="RRM" evidence="4">
    <location>
        <begin position="34"/>
        <end position="141"/>
    </location>
</feature>
<dbReference type="FunCoup" id="A0A0D1DRZ7">
    <property type="interactions" value="115"/>
</dbReference>
<accession>A0A0D1DRZ7</accession>
<gene>
    <name evidence="5" type="ORF">UMAG_10674</name>
</gene>
<feature type="region of interest" description="Disordered" evidence="3">
    <location>
        <begin position="67"/>
        <end position="100"/>
    </location>
</feature>
<feature type="compositionally biased region" description="Basic and acidic residues" evidence="3">
    <location>
        <begin position="198"/>
        <end position="216"/>
    </location>
</feature>
<dbReference type="EMBL" id="CM003156">
    <property type="protein sequence ID" value="KIS66656.1"/>
    <property type="molecule type" value="Genomic_DNA"/>
</dbReference>
<dbReference type="CDD" id="cd12411">
    <property type="entry name" value="RRM_ist3_like"/>
    <property type="match status" value="1"/>
</dbReference>
<dbReference type="eggNOG" id="KOG0126">
    <property type="taxonomic scope" value="Eukaryota"/>
</dbReference>
<dbReference type="PROSITE" id="PS50102">
    <property type="entry name" value="RRM"/>
    <property type="match status" value="1"/>
</dbReference>
<dbReference type="KEGG" id="uma:UMAG_10674"/>
<dbReference type="RefSeq" id="XP_011391728.1">
    <property type="nucleotide sequence ID" value="XM_011393426.1"/>
</dbReference>
<dbReference type="Proteomes" id="UP000000561">
    <property type="component" value="Chromosome 17"/>
</dbReference>
<protein>
    <recommendedName>
        <fullName evidence="4">RRM domain-containing protein</fullName>
    </recommendedName>
</protein>